<evidence type="ECO:0008006" key="6">
    <source>
        <dbReference type="Google" id="ProtNLM"/>
    </source>
</evidence>
<reference evidence="4 5" key="2">
    <citation type="journal article" date="2021" name="J. Hered.">
        <title>Feather Gene Expression Elucidates the Developmental Basis of Plumage Iridescence in African Starlings.</title>
        <authorList>
            <person name="Rubenstein D.R."/>
            <person name="Corvelo A."/>
            <person name="MacManes M.D."/>
            <person name="Maia R."/>
            <person name="Narzisi G."/>
            <person name="Rousaki A."/>
            <person name="Vandenabeele P."/>
            <person name="Shawkey M.D."/>
            <person name="Solomon J."/>
        </authorList>
    </citation>
    <scope>NUCLEOTIDE SEQUENCE [LARGE SCALE GENOMIC DNA]</scope>
    <source>
        <strain evidence="4">SS15</strain>
    </source>
</reference>
<dbReference type="AlphaFoldDB" id="A0A835P095"/>
<name>A0A835P095_9PASS</name>
<reference evidence="3" key="1">
    <citation type="submission" date="2020-10" db="EMBL/GenBank/DDBJ databases">
        <title>Feather gene expression reveals the developmental basis of iridescence in African starlings.</title>
        <authorList>
            <person name="Rubenstein D.R."/>
        </authorList>
    </citation>
    <scope>NUCLEOTIDE SEQUENCE</scope>
    <source>
        <strain evidence="3">SS15</strain>
        <tissue evidence="3">Liver</tissue>
    </source>
</reference>
<proteinExistence type="predicted"/>
<dbReference type="PANTHER" id="PTHR14963">
    <property type="entry name" value="RHO GTPASE ACTIVATING PROTEIN 18,19-RELATED"/>
    <property type="match status" value="1"/>
</dbReference>
<gene>
    <name evidence="4" type="ORF">IHE44_0000896</name>
    <name evidence="3" type="ORF">IHE44_007018</name>
</gene>
<dbReference type="GO" id="GO:0051056">
    <property type="term" value="P:regulation of small GTPase mediated signal transduction"/>
    <property type="evidence" value="ECO:0007669"/>
    <property type="project" value="TreeGrafter"/>
</dbReference>
<feature type="compositionally biased region" description="Basic and acidic residues" evidence="2">
    <location>
        <begin position="16"/>
        <end position="27"/>
    </location>
</feature>
<dbReference type="GO" id="GO:0051497">
    <property type="term" value="P:negative regulation of stress fiber assembly"/>
    <property type="evidence" value="ECO:0007669"/>
    <property type="project" value="TreeGrafter"/>
</dbReference>
<evidence type="ECO:0000256" key="2">
    <source>
        <dbReference type="SAM" id="MobiDB-lite"/>
    </source>
</evidence>
<keyword evidence="1" id="KW-0343">GTPase activation</keyword>
<keyword evidence="5" id="KW-1185">Reference proteome</keyword>
<comment type="caution">
    <text evidence="3">The sequence shown here is derived from an EMBL/GenBank/DDBJ whole genome shotgun (WGS) entry which is preliminary data.</text>
</comment>
<protein>
    <recommendedName>
        <fullName evidence="6">Rho GTPase-activating protein 28</fullName>
    </recommendedName>
</protein>
<reference evidence="4" key="3">
    <citation type="submission" date="2022-01" db="EMBL/GenBank/DDBJ databases">
        <authorList>
            <person name="Rubenstein D.R."/>
        </authorList>
    </citation>
    <scope>NUCLEOTIDE SEQUENCE</scope>
    <source>
        <strain evidence="4">SS15</strain>
        <tissue evidence="4">Liver</tissue>
    </source>
</reference>
<accession>A0A835P095</accession>
<dbReference type="GO" id="GO:0030833">
    <property type="term" value="P:regulation of actin filament polymerization"/>
    <property type="evidence" value="ECO:0007669"/>
    <property type="project" value="TreeGrafter"/>
</dbReference>
<evidence type="ECO:0000256" key="1">
    <source>
        <dbReference type="ARBA" id="ARBA00022468"/>
    </source>
</evidence>
<dbReference type="Proteomes" id="UP000618051">
    <property type="component" value="Unassembled WGS sequence"/>
</dbReference>
<dbReference type="GO" id="GO:0005096">
    <property type="term" value="F:GTPase activator activity"/>
    <property type="evidence" value="ECO:0007669"/>
    <property type="project" value="UniProtKB-KW"/>
</dbReference>
<dbReference type="PANTHER" id="PTHR14963:SF5">
    <property type="entry name" value="RHO GTPASE-ACTIVATING PROTEIN 28"/>
    <property type="match status" value="1"/>
</dbReference>
<dbReference type="EMBL" id="JADDUC020000001">
    <property type="protein sequence ID" value="KAI1243303.1"/>
    <property type="molecule type" value="Genomic_DNA"/>
</dbReference>
<sequence>MRAPLTGRGAVSRCHSSPDSRQRRAEPGHGLALVTGPLALPSGRSRHQQRGRHVPMTMEMKDSGSVVLTAYHPHSPARIPGVEQSFVQDIPPSHSPASRKSLSRCRRINRMLSNESVPPAFSRSNSQASMDSTSMEDFWCEVESIKESREDGSEEAMLLEFKPADEGELEAEWLQDVGLSTLISGAEEEDGQALLSTLTRTQAAAVQKRYNTYTQTLRKKNKHTVRDVRDIFGTNDSSVSILVHAFGLNLYAICKNPFLLTMHRQPLAVSDPKTRLLMQYTVHLRGKEETKYNGTQFCN</sequence>
<evidence type="ECO:0000313" key="5">
    <source>
        <dbReference type="Proteomes" id="UP000618051"/>
    </source>
</evidence>
<dbReference type="GO" id="GO:0005737">
    <property type="term" value="C:cytoplasm"/>
    <property type="evidence" value="ECO:0007669"/>
    <property type="project" value="TreeGrafter"/>
</dbReference>
<evidence type="ECO:0000313" key="4">
    <source>
        <dbReference type="EMBL" id="KAI1243303.1"/>
    </source>
</evidence>
<feature type="region of interest" description="Disordered" evidence="2">
    <location>
        <begin position="1"/>
        <end position="53"/>
    </location>
</feature>
<feature type="compositionally biased region" description="Basic residues" evidence="2">
    <location>
        <begin position="44"/>
        <end position="53"/>
    </location>
</feature>
<dbReference type="EMBL" id="JADDUC010000026">
    <property type="protein sequence ID" value="KAG0123869.1"/>
    <property type="molecule type" value="Genomic_DNA"/>
</dbReference>
<organism evidence="3">
    <name type="scientific">Lamprotornis superbus</name>
    <dbReference type="NCBI Taxonomy" id="245042"/>
    <lineage>
        <taxon>Eukaryota</taxon>
        <taxon>Metazoa</taxon>
        <taxon>Chordata</taxon>
        <taxon>Craniata</taxon>
        <taxon>Vertebrata</taxon>
        <taxon>Euteleostomi</taxon>
        <taxon>Archelosauria</taxon>
        <taxon>Archosauria</taxon>
        <taxon>Dinosauria</taxon>
        <taxon>Saurischia</taxon>
        <taxon>Theropoda</taxon>
        <taxon>Coelurosauria</taxon>
        <taxon>Aves</taxon>
        <taxon>Neognathae</taxon>
        <taxon>Neoaves</taxon>
        <taxon>Telluraves</taxon>
        <taxon>Australaves</taxon>
        <taxon>Passeriformes</taxon>
        <taxon>Sturnidae</taxon>
        <taxon>Lamprotornis</taxon>
    </lineage>
</organism>
<dbReference type="OrthoDB" id="27680at2759"/>
<evidence type="ECO:0000313" key="3">
    <source>
        <dbReference type="EMBL" id="KAG0123869.1"/>
    </source>
</evidence>